<dbReference type="OrthoDB" id="8830751at2759"/>
<dbReference type="SMART" id="SM00174">
    <property type="entry name" value="RHO"/>
    <property type="match status" value="1"/>
</dbReference>
<gene>
    <name evidence="3" type="ORF">ACA1_057550</name>
</gene>
<dbReference type="SUPFAM" id="SSF52540">
    <property type="entry name" value="P-loop containing nucleoside triphosphate hydrolases"/>
    <property type="match status" value="1"/>
</dbReference>
<dbReference type="PANTHER" id="PTHR24072">
    <property type="entry name" value="RHO FAMILY GTPASE"/>
    <property type="match status" value="1"/>
</dbReference>
<dbReference type="PRINTS" id="PR00449">
    <property type="entry name" value="RASTRNSFRMNG"/>
</dbReference>
<dbReference type="CDD" id="cd00157">
    <property type="entry name" value="Rho"/>
    <property type="match status" value="1"/>
</dbReference>
<dbReference type="Proteomes" id="UP000011083">
    <property type="component" value="Unassembled WGS sequence"/>
</dbReference>
<dbReference type="GO" id="GO:0005525">
    <property type="term" value="F:GTP binding"/>
    <property type="evidence" value="ECO:0007669"/>
    <property type="project" value="UniProtKB-KW"/>
</dbReference>
<dbReference type="EMBL" id="KB007974">
    <property type="protein sequence ID" value="ELR17119.1"/>
    <property type="molecule type" value="Genomic_DNA"/>
</dbReference>
<accession>L8GVA6</accession>
<organism evidence="3 4">
    <name type="scientific">Acanthamoeba castellanii (strain ATCC 30010 / Neff)</name>
    <dbReference type="NCBI Taxonomy" id="1257118"/>
    <lineage>
        <taxon>Eukaryota</taxon>
        <taxon>Amoebozoa</taxon>
        <taxon>Discosea</taxon>
        <taxon>Longamoebia</taxon>
        <taxon>Centramoebida</taxon>
        <taxon>Acanthamoebidae</taxon>
        <taxon>Acanthamoeba</taxon>
    </lineage>
</organism>
<dbReference type="Pfam" id="PF00071">
    <property type="entry name" value="Ras"/>
    <property type="match status" value="1"/>
</dbReference>
<name>L8GVA6_ACACF</name>
<sequence>WYGVGQDNALWSVVVAGFFESRQAATTEGNNTQAQGELRRWFLEELYKLRASFDGHVNGAKQHYATTNAFPTDYVPRVFDNYSPGVMVSDDQRYAPSLWDTAGAEDYNRLRPLCYPNTDVFVLFFSLVDRGSYDEITRKWMVEIRPHLTSETRVILVGTKLDLLRDLAHWPLKDPLGHSCNDIITFSQAWQLAHEVGAVGFVPISALARLNMSLLFDLIRAAPNLPARTKPKGKGKPACLLS</sequence>
<dbReference type="Gene3D" id="3.40.50.300">
    <property type="entry name" value="P-loop containing nucleotide triphosphate hydrolases"/>
    <property type="match status" value="1"/>
</dbReference>
<evidence type="ECO:0000313" key="3">
    <source>
        <dbReference type="EMBL" id="ELR17119.1"/>
    </source>
</evidence>
<dbReference type="VEuPathDB" id="AmoebaDB:ACA1_057550"/>
<keyword evidence="1" id="KW-0547">Nucleotide-binding</keyword>
<feature type="non-terminal residue" evidence="3">
    <location>
        <position position="242"/>
    </location>
</feature>
<dbReference type="GeneID" id="14918464"/>
<dbReference type="InterPro" id="IPR003578">
    <property type="entry name" value="Small_GTPase_Rho"/>
</dbReference>
<dbReference type="InterPro" id="IPR001806">
    <property type="entry name" value="Small_GTPase"/>
</dbReference>
<proteinExistence type="predicted"/>
<reference evidence="3 4" key="1">
    <citation type="journal article" date="2013" name="Genome Biol.">
        <title>Genome of Acanthamoeba castellanii highlights extensive lateral gene transfer and early evolution of tyrosine kinase signaling.</title>
        <authorList>
            <person name="Clarke M."/>
            <person name="Lohan A.J."/>
            <person name="Liu B."/>
            <person name="Lagkouvardos I."/>
            <person name="Roy S."/>
            <person name="Zafar N."/>
            <person name="Bertelli C."/>
            <person name="Schilde C."/>
            <person name="Kianianmomeni A."/>
            <person name="Burglin T.R."/>
            <person name="Frech C."/>
            <person name="Turcotte B."/>
            <person name="Kopec K.O."/>
            <person name="Synnott J.M."/>
            <person name="Choo C."/>
            <person name="Paponov I."/>
            <person name="Finkler A."/>
            <person name="Soon Heng Tan C."/>
            <person name="Hutchins A.P."/>
            <person name="Weinmeier T."/>
            <person name="Rattei T."/>
            <person name="Chu J.S."/>
            <person name="Gimenez G."/>
            <person name="Irimia M."/>
            <person name="Rigden D.J."/>
            <person name="Fitzpatrick D.A."/>
            <person name="Lorenzo-Morales J."/>
            <person name="Bateman A."/>
            <person name="Chiu C.H."/>
            <person name="Tang P."/>
            <person name="Hegemann P."/>
            <person name="Fromm H."/>
            <person name="Raoult D."/>
            <person name="Greub G."/>
            <person name="Miranda-Saavedra D."/>
            <person name="Chen N."/>
            <person name="Nash P."/>
            <person name="Ginger M.L."/>
            <person name="Horn M."/>
            <person name="Schaap P."/>
            <person name="Caler L."/>
            <person name="Loftus B."/>
        </authorList>
    </citation>
    <scope>NUCLEOTIDE SEQUENCE [LARGE SCALE GENOMIC DNA]</scope>
    <source>
        <strain evidence="3 4">Neff</strain>
    </source>
</reference>
<dbReference type="SMART" id="SM00173">
    <property type="entry name" value="RAS"/>
    <property type="match status" value="1"/>
</dbReference>
<dbReference type="SMART" id="SM00175">
    <property type="entry name" value="RAB"/>
    <property type="match status" value="1"/>
</dbReference>
<evidence type="ECO:0000313" key="4">
    <source>
        <dbReference type="Proteomes" id="UP000011083"/>
    </source>
</evidence>
<dbReference type="RefSeq" id="XP_004339132.1">
    <property type="nucleotide sequence ID" value="XM_004339084.1"/>
</dbReference>
<keyword evidence="4" id="KW-1185">Reference proteome</keyword>
<dbReference type="KEGG" id="acan:ACA1_057550"/>
<dbReference type="GO" id="GO:0003924">
    <property type="term" value="F:GTPase activity"/>
    <property type="evidence" value="ECO:0007669"/>
    <property type="project" value="InterPro"/>
</dbReference>
<dbReference type="NCBIfam" id="TIGR00231">
    <property type="entry name" value="small_GTP"/>
    <property type="match status" value="1"/>
</dbReference>
<evidence type="ECO:0000256" key="2">
    <source>
        <dbReference type="ARBA" id="ARBA00023134"/>
    </source>
</evidence>
<dbReference type="InterPro" id="IPR027417">
    <property type="entry name" value="P-loop_NTPase"/>
</dbReference>
<dbReference type="AlphaFoldDB" id="L8GVA6"/>
<protein>
    <submittedName>
        <fullName evidence="3">Ras subfamily protein</fullName>
    </submittedName>
</protein>
<dbReference type="STRING" id="1257118.L8GVA6"/>
<keyword evidence="2" id="KW-0342">GTP-binding</keyword>
<evidence type="ECO:0000256" key="1">
    <source>
        <dbReference type="ARBA" id="ARBA00022741"/>
    </source>
</evidence>
<dbReference type="InterPro" id="IPR005225">
    <property type="entry name" value="Small_GTP-bd"/>
</dbReference>
<dbReference type="PROSITE" id="PS51420">
    <property type="entry name" value="RHO"/>
    <property type="match status" value="1"/>
</dbReference>
<dbReference type="GO" id="GO:0007264">
    <property type="term" value="P:small GTPase-mediated signal transduction"/>
    <property type="evidence" value="ECO:0007669"/>
    <property type="project" value="InterPro"/>
</dbReference>